<dbReference type="AlphaFoldDB" id="A0A2Z6N7C4"/>
<accession>A0A2Z6N7C4</accession>
<reference evidence="2" key="1">
    <citation type="journal article" date="2017" name="Front. Plant Sci.">
        <title>Climate Clever Clovers: New Paradigm to Reduce the Environmental Footprint of Ruminants by Breeding Low Methanogenic Forages Utilizing Haplotype Variation.</title>
        <authorList>
            <person name="Kaur P."/>
            <person name="Appels R."/>
            <person name="Bayer P.E."/>
            <person name="Keeble-Gagnere G."/>
            <person name="Wang J."/>
            <person name="Hirakawa H."/>
            <person name="Shirasawa K."/>
            <person name="Vercoe P."/>
            <person name="Stefanova K."/>
            <person name="Durmic Z."/>
            <person name="Nichols P."/>
            <person name="Revell C."/>
            <person name="Isobe S.N."/>
            <person name="Edwards D."/>
            <person name="Erskine W."/>
        </authorList>
    </citation>
    <scope>NUCLEOTIDE SEQUENCE [LARGE SCALE GENOMIC DNA]</scope>
    <source>
        <strain evidence="2">cv. Daliak</strain>
    </source>
</reference>
<keyword evidence="2" id="KW-1185">Reference proteome</keyword>
<organism evidence="1 2">
    <name type="scientific">Trifolium subterraneum</name>
    <name type="common">Subterranean clover</name>
    <dbReference type="NCBI Taxonomy" id="3900"/>
    <lineage>
        <taxon>Eukaryota</taxon>
        <taxon>Viridiplantae</taxon>
        <taxon>Streptophyta</taxon>
        <taxon>Embryophyta</taxon>
        <taxon>Tracheophyta</taxon>
        <taxon>Spermatophyta</taxon>
        <taxon>Magnoliopsida</taxon>
        <taxon>eudicotyledons</taxon>
        <taxon>Gunneridae</taxon>
        <taxon>Pentapetalae</taxon>
        <taxon>rosids</taxon>
        <taxon>fabids</taxon>
        <taxon>Fabales</taxon>
        <taxon>Fabaceae</taxon>
        <taxon>Papilionoideae</taxon>
        <taxon>50 kb inversion clade</taxon>
        <taxon>NPAAA clade</taxon>
        <taxon>Hologalegina</taxon>
        <taxon>IRL clade</taxon>
        <taxon>Trifolieae</taxon>
        <taxon>Trifolium</taxon>
    </lineage>
</organism>
<evidence type="ECO:0000313" key="2">
    <source>
        <dbReference type="Proteomes" id="UP000242715"/>
    </source>
</evidence>
<protein>
    <submittedName>
        <fullName evidence="1">Uncharacterized protein</fullName>
    </submittedName>
</protein>
<sequence>MVGPSPVSFSGLVVVWSPRVKDQDSVAVTVFDVCGLQAPPASSSVLIVAVL</sequence>
<dbReference type="EMBL" id="DF973775">
    <property type="protein sequence ID" value="GAU39726.1"/>
    <property type="molecule type" value="Genomic_DNA"/>
</dbReference>
<gene>
    <name evidence="1" type="ORF">TSUD_144930</name>
</gene>
<proteinExistence type="predicted"/>
<evidence type="ECO:0000313" key="1">
    <source>
        <dbReference type="EMBL" id="GAU39726.1"/>
    </source>
</evidence>
<name>A0A2Z6N7C4_TRISU</name>
<dbReference type="Proteomes" id="UP000242715">
    <property type="component" value="Unassembled WGS sequence"/>
</dbReference>